<dbReference type="AlphaFoldDB" id="A0A550CAE6"/>
<reference evidence="1 2" key="1">
    <citation type="journal article" date="2019" name="New Phytol.">
        <title>Comparative genomics reveals unique wood-decay strategies and fruiting body development in the Schizophyllaceae.</title>
        <authorList>
            <person name="Almasi E."/>
            <person name="Sahu N."/>
            <person name="Krizsan K."/>
            <person name="Balint B."/>
            <person name="Kovacs G.M."/>
            <person name="Kiss B."/>
            <person name="Cseklye J."/>
            <person name="Drula E."/>
            <person name="Henrissat B."/>
            <person name="Nagy I."/>
            <person name="Chovatia M."/>
            <person name="Adam C."/>
            <person name="LaButti K."/>
            <person name="Lipzen A."/>
            <person name="Riley R."/>
            <person name="Grigoriev I.V."/>
            <person name="Nagy L.G."/>
        </authorList>
    </citation>
    <scope>NUCLEOTIDE SEQUENCE [LARGE SCALE GENOMIC DNA]</scope>
    <source>
        <strain evidence="1 2">NL-1724</strain>
    </source>
</reference>
<evidence type="ECO:0000313" key="2">
    <source>
        <dbReference type="Proteomes" id="UP000320762"/>
    </source>
</evidence>
<dbReference type="Gene3D" id="3.80.10.10">
    <property type="entry name" value="Ribonuclease Inhibitor"/>
    <property type="match status" value="1"/>
</dbReference>
<keyword evidence="2" id="KW-1185">Reference proteome</keyword>
<gene>
    <name evidence="1" type="ORF">BD626DRAFT_570863</name>
</gene>
<sequence>MPLSPEDRYLIHHGALNAARKTGLNTIPNELLFYILSACALPSDPLLRFPKAIATVEDAKKKQFRRRFSCIAHILRLVCRGWRAIVDHPTTANLWTTVQFEKLVRANLRILKDCLRRANGRPMTLRFKEGSASLPVVEEIFRMVAREPGCWREIAFSIKRTSGLKQLRDVQFGSMTHLEKAVVYVEDPGVNGHRIIDTWVLFHSSPRMRAVGWDKLKYMFIDTIPIDNIHALRHIQQISVDSLTVKDLSILFGRCPQLEELDFAFDNEGDTCWRSRYMTDSLNDSSRLYHERLHTLHIRSGDLEVLCDHACLPALKRLELGKVRVNTADLDWQLQSSEAVVEMLWLHGDQHDLRPDPVCLVAKEPSMRFLRVLGMDDLVMLEYAVKLHPSVYGFEEYEDAVTAFKGGV</sequence>
<dbReference type="SUPFAM" id="SSF52047">
    <property type="entry name" value="RNI-like"/>
    <property type="match status" value="1"/>
</dbReference>
<evidence type="ECO:0008006" key="3">
    <source>
        <dbReference type="Google" id="ProtNLM"/>
    </source>
</evidence>
<accession>A0A550CAE6</accession>
<dbReference type="EMBL" id="VDMD01000016">
    <property type="protein sequence ID" value="TRM61666.1"/>
    <property type="molecule type" value="Genomic_DNA"/>
</dbReference>
<protein>
    <recommendedName>
        <fullName evidence="3">F-box domain-containing protein</fullName>
    </recommendedName>
</protein>
<comment type="caution">
    <text evidence="1">The sequence shown here is derived from an EMBL/GenBank/DDBJ whole genome shotgun (WGS) entry which is preliminary data.</text>
</comment>
<organism evidence="1 2">
    <name type="scientific">Schizophyllum amplum</name>
    <dbReference type="NCBI Taxonomy" id="97359"/>
    <lineage>
        <taxon>Eukaryota</taxon>
        <taxon>Fungi</taxon>
        <taxon>Dikarya</taxon>
        <taxon>Basidiomycota</taxon>
        <taxon>Agaricomycotina</taxon>
        <taxon>Agaricomycetes</taxon>
        <taxon>Agaricomycetidae</taxon>
        <taxon>Agaricales</taxon>
        <taxon>Schizophyllaceae</taxon>
        <taxon>Schizophyllum</taxon>
    </lineage>
</organism>
<dbReference type="InterPro" id="IPR032675">
    <property type="entry name" value="LRR_dom_sf"/>
</dbReference>
<evidence type="ECO:0000313" key="1">
    <source>
        <dbReference type="EMBL" id="TRM61666.1"/>
    </source>
</evidence>
<proteinExistence type="predicted"/>
<dbReference type="Proteomes" id="UP000320762">
    <property type="component" value="Unassembled WGS sequence"/>
</dbReference>
<name>A0A550CAE6_9AGAR</name>